<evidence type="ECO:0000313" key="3">
    <source>
        <dbReference type="EnsemblMetazoa" id="SMAR005609-PA"/>
    </source>
</evidence>
<keyword evidence="4" id="KW-1185">Reference proteome</keyword>
<sequence>MFRFRKWFRYTSLVTGGVILLEVLRQNDWDVGQIGLVRFGRAATTVAQIAIDYKLSLVMDPNSDEYQDVLSDVHWRSARKLLDLCCVNGGVFIKVGQHIGALEYLLPYEYVTTMKVLHSSAPKSALKDILRVIREDLKEKAENIFMTFEREPLGAASLAQVHKATLTDGTVVAVKVQHPHVLSHSYIDIKTMELLINIISYIFPEFKFMWLAEESKKNLPLELQFLLEGKNAENVAKRFQKYQWLKIPKIYWKFSTNRVLTMEYCEGGQINDHNYMINHDIDTNLLSKRLGLLYSDMIFVEGFVHCDPHPGNLLIEPTTKGPQIILLDHGLYQTLSEDFRMKYCNLWLALISANVERIKQASGALGVHEFYGLLAAMVAARSWSSIQHGIEKKKLTATETDDIRKNAARFFPKITQVLDSVPREMILIFKTNDLLRGIEYSLKRSPGTTFVPMTQLCLKASYLRELNSCDSTYCRFKIVSVYMWTQFRVAFYNVLLQIWNYFHQQNVL</sequence>
<feature type="domain" description="Protein kinase" evidence="2">
    <location>
        <begin position="147"/>
        <end position="508"/>
    </location>
</feature>
<dbReference type="PhylomeDB" id="T1IWN6"/>
<accession>T1IWN6</accession>
<reference evidence="3" key="2">
    <citation type="submission" date="2015-02" db="UniProtKB">
        <authorList>
            <consortium name="EnsemblMetazoa"/>
        </authorList>
    </citation>
    <scope>IDENTIFICATION</scope>
</reference>
<dbReference type="GO" id="GO:0005743">
    <property type="term" value="C:mitochondrial inner membrane"/>
    <property type="evidence" value="ECO:0007669"/>
    <property type="project" value="TreeGrafter"/>
</dbReference>
<dbReference type="InterPro" id="IPR000719">
    <property type="entry name" value="Prot_kinase_dom"/>
</dbReference>
<dbReference type="GO" id="GO:0004672">
    <property type="term" value="F:protein kinase activity"/>
    <property type="evidence" value="ECO:0007669"/>
    <property type="project" value="InterPro"/>
</dbReference>
<evidence type="ECO:0000259" key="2">
    <source>
        <dbReference type="PROSITE" id="PS50011"/>
    </source>
</evidence>
<evidence type="ECO:0000256" key="1">
    <source>
        <dbReference type="ARBA" id="ARBA00009670"/>
    </source>
</evidence>
<dbReference type="GO" id="GO:0007005">
    <property type="term" value="P:mitochondrion organization"/>
    <property type="evidence" value="ECO:0007669"/>
    <property type="project" value="TreeGrafter"/>
</dbReference>
<dbReference type="Proteomes" id="UP000014500">
    <property type="component" value="Unassembled WGS sequence"/>
</dbReference>
<dbReference type="OMA" id="RCNPEDI"/>
<dbReference type="Pfam" id="PF03109">
    <property type="entry name" value="ABC1"/>
    <property type="match status" value="1"/>
</dbReference>
<dbReference type="InterPro" id="IPR011009">
    <property type="entry name" value="Kinase-like_dom_sf"/>
</dbReference>
<dbReference type="EnsemblMetazoa" id="SMAR005609-RA">
    <property type="protein sequence ID" value="SMAR005609-PA"/>
    <property type="gene ID" value="SMAR005609"/>
</dbReference>
<comment type="similarity">
    <text evidence="1">Belongs to the protein kinase superfamily. ADCK protein kinase family.</text>
</comment>
<dbReference type="CDD" id="cd13969">
    <property type="entry name" value="ADCK1-like"/>
    <property type="match status" value="1"/>
</dbReference>
<evidence type="ECO:0000313" key="4">
    <source>
        <dbReference type="Proteomes" id="UP000014500"/>
    </source>
</evidence>
<dbReference type="GO" id="GO:0005524">
    <property type="term" value="F:ATP binding"/>
    <property type="evidence" value="ECO:0007669"/>
    <property type="project" value="InterPro"/>
</dbReference>
<dbReference type="InterPro" id="IPR004147">
    <property type="entry name" value="ABC1_dom"/>
</dbReference>
<dbReference type="PANTHER" id="PTHR43173">
    <property type="entry name" value="ABC1 FAMILY PROTEIN"/>
    <property type="match status" value="1"/>
</dbReference>
<proteinExistence type="inferred from homology"/>
<dbReference type="PROSITE" id="PS50011">
    <property type="entry name" value="PROTEIN_KINASE_DOM"/>
    <property type="match status" value="1"/>
</dbReference>
<dbReference type="AlphaFoldDB" id="T1IWN6"/>
<dbReference type="GO" id="GO:0055088">
    <property type="term" value="P:lipid homeostasis"/>
    <property type="evidence" value="ECO:0007669"/>
    <property type="project" value="TreeGrafter"/>
</dbReference>
<dbReference type="eggNOG" id="KOG1235">
    <property type="taxonomic scope" value="Eukaryota"/>
</dbReference>
<dbReference type="HOGENOM" id="CLU_006533_2_0_1"/>
<protein>
    <recommendedName>
        <fullName evidence="2">Protein kinase domain-containing protein</fullName>
    </recommendedName>
</protein>
<dbReference type="InterPro" id="IPR051130">
    <property type="entry name" value="Mito_struct-func_regulator"/>
</dbReference>
<reference evidence="4" key="1">
    <citation type="submission" date="2011-05" db="EMBL/GenBank/DDBJ databases">
        <authorList>
            <person name="Richards S.R."/>
            <person name="Qu J."/>
            <person name="Jiang H."/>
            <person name="Jhangiani S.N."/>
            <person name="Agravi P."/>
            <person name="Goodspeed R."/>
            <person name="Gross S."/>
            <person name="Mandapat C."/>
            <person name="Jackson L."/>
            <person name="Mathew T."/>
            <person name="Pu L."/>
            <person name="Thornton R."/>
            <person name="Saada N."/>
            <person name="Wilczek-Boney K.B."/>
            <person name="Lee S."/>
            <person name="Kovar C."/>
            <person name="Wu Y."/>
            <person name="Scherer S.E."/>
            <person name="Worley K.C."/>
            <person name="Muzny D.M."/>
            <person name="Gibbs R."/>
        </authorList>
    </citation>
    <scope>NUCLEOTIDE SEQUENCE</scope>
    <source>
        <strain evidence="4">Brora</strain>
    </source>
</reference>
<dbReference type="EMBL" id="JH431625">
    <property type="status" value="NOT_ANNOTATED_CDS"/>
    <property type="molecule type" value="Genomic_DNA"/>
</dbReference>
<name>T1IWN6_STRMM</name>
<dbReference type="STRING" id="126957.T1IWN6"/>
<dbReference type="PANTHER" id="PTHR43173:SF19">
    <property type="entry name" value="AARF DOMAIN-CONTAINING PROTEIN KINASE 1"/>
    <property type="match status" value="1"/>
</dbReference>
<organism evidence="3 4">
    <name type="scientific">Strigamia maritima</name>
    <name type="common">European centipede</name>
    <name type="synonym">Geophilus maritimus</name>
    <dbReference type="NCBI Taxonomy" id="126957"/>
    <lineage>
        <taxon>Eukaryota</taxon>
        <taxon>Metazoa</taxon>
        <taxon>Ecdysozoa</taxon>
        <taxon>Arthropoda</taxon>
        <taxon>Myriapoda</taxon>
        <taxon>Chilopoda</taxon>
        <taxon>Pleurostigmophora</taxon>
        <taxon>Geophilomorpha</taxon>
        <taxon>Linotaeniidae</taxon>
        <taxon>Strigamia</taxon>
    </lineage>
</organism>
<dbReference type="InterPro" id="IPR045307">
    <property type="entry name" value="ADCK1_dom"/>
</dbReference>
<dbReference type="SUPFAM" id="SSF56112">
    <property type="entry name" value="Protein kinase-like (PK-like)"/>
    <property type="match status" value="1"/>
</dbReference>